<dbReference type="InterPro" id="IPR036188">
    <property type="entry name" value="FAD/NAD-bd_sf"/>
</dbReference>
<comment type="catalytic activity">
    <reaction evidence="4">
        <text>a secondary aliphatic amine + O2 + H2O = a primary amine + an aldehyde + H2O2</text>
        <dbReference type="Rhea" id="RHEA:26414"/>
        <dbReference type="ChEBI" id="CHEBI:15377"/>
        <dbReference type="ChEBI" id="CHEBI:15379"/>
        <dbReference type="ChEBI" id="CHEBI:16240"/>
        <dbReference type="ChEBI" id="CHEBI:17478"/>
        <dbReference type="ChEBI" id="CHEBI:58855"/>
        <dbReference type="ChEBI" id="CHEBI:65296"/>
        <dbReference type="EC" id="1.4.3.4"/>
    </reaction>
</comment>
<dbReference type="SUPFAM" id="SSF51905">
    <property type="entry name" value="FAD/NAD(P)-binding domain"/>
    <property type="match status" value="1"/>
</dbReference>
<gene>
    <name evidence="8" type="ORF">K491DRAFT_783388</name>
</gene>
<evidence type="ECO:0000259" key="7">
    <source>
        <dbReference type="Pfam" id="PF01593"/>
    </source>
</evidence>
<dbReference type="Pfam" id="PF01593">
    <property type="entry name" value="Amino_oxidase"/>
    <property type="match status" value="1"/>
</dbReference>
<comment type="similarity">
    <text evidence="2 6">Belongs to the flavin monoamine oxidase family.</text>
</comment>
<keyword evidence="3 6" id="KW-0560">Oxidoreductase</keyword>
<feature type="binding site" evidence="5">
    <location>
        <begin position="67"/>
        <end position="68"/>
    </location>
    <ligand>
        <name>FAD</name>
        <dbReference type="ChEBI" id="CHEBI:57692"/>
    </ligand>
</feature>
<sequence>MTSKDGFQWTPKTGLVKGVPTIGAISPKSNIKSDATIYDVIVVGAGYCGLTAAREAAIGGLQVLLVEARDRIGGRSWSSNIGGYPFEMGGTWVTWGQSHVWREISRYQMQDELEISQDYSSGAKHCCLSGLTGKKNISHDEEDALVESGLRKFVNVDGQYGRGVMPFPHSLKMNPLAAKYDSMTAADRMAQIQDSLTQDEYTALVGFILLCSGGTLDNMSFYEFLKWWALSNYSYEYAIEYLVKYKFHGGQSSFAIRFFEEALDTGNLSYVFDTPVKEIHDLGNSVKVTARNGSVFEGAQVVSAMPLNTLNDVVFSPRLSQGKKAATNMGHINQCVKVHAEVRNKDLRSWSTITYNPKDRFLYAFGDGTTPSNNTHIVAFGSQYNHLQPDDDIDVTLEAMQSLVSMDAERLVFHNWSKDEFAKGAWFFPTAGLVTKYLEDLRASEGRVHFANSDWARGWRSFIDGAIEEGTRAARTVMDLHKLQVSKKRSKM</sequence>
<feature type="domain" description="Amine oxidase" evidence="7">
    <location>
        <begin position="48"/>
        <end position="478"/>
    </location>
</feature>
<protein>
    <recommendedName>
        <fullName evidence="6">Amine oxidase</fullName>
        <ecNumber evidence="6">1.4.3.-</ecNumber>
    </recommendedName>
</protein>
<dbReference type="Gene3D" id="3.50.50.60">
    <property type="entry name" value="FAD/NAD(P)-binding domain"/>
    <property type="match status" value="2"/>
</dbReference>
<evidence type="ECO:0000256" key="5">
    <source>
        <dbReference type="PIRSR" id="PIRSR601613-1"/>
    </source>
</evidence>
<dbReference type="InterPro" id="IPR001613">
    <property type="entry name" value="Flavin_amine_oxidase"/>
</dbReference>
<feature type="binding site" evidence="5">
    <location>
        <position position="276"/>
    </location>
    <ligand>
        <name>FAD</name>
        <dbReference type="ChEBI" id="CHEBI:57692"/>
    </ligand>
</feature>
<comment type="cofactor">
    <cofactor evidence="1 6">
        <name>FAD</name>
        <dbReference type="ChEBI" id="CHEBI:57692"/>
    </cofactor>
</comment>
<proteinExistence type="inferred from homology"/>
<keyword evidence="6" id="KW-0274">FAD</keyword>
<evidence type="ECO:0000313" key="8">
    <source>
        <dbReference type="EMBL" id="KAF2649368.1"/>
    </source>
</evidence>
<dbReference type="PANTHER" id="PTHR43563:SF1">
    <property type="entry name" value="AMINE OXIDASE [FLAVIN-CONTAINING] B"/>
    <property type="match status" value="1"/>
</dbReference>
<dbReference type="AlphaFoldDB" id="A0A6A6SSI9"/>
<evidence type="ECO:0000256" key="2">
    <source>
        <dbReference type="ARBA" id="ARBA00005995"/>
    </source>
</evidence>
<keyword evidence="9" id="KW-1185">Reference proteome</keyword>
<dbReference type="OrthoDB" id="7777654at2759"/>
<organism evidence="8 9">
    <name type="scientific">Lophiostoma macrostomum CBS 122681</name>
    <dbReference type="NCBI Taxonomy" id="1314788"/>
    <lineage>
        <taxon>Eukaryota</taxon>
        <taxon>Fungi</taxon>
        <taxon>Dikarya</taxon>
        <taxon>Ascomycota</taxon>
        <taxon>Pezizomycotina</taxon>
        <taxon>Dothideomycetes</taxon>
        <taxon>Pleosporomycetidae</taxon>
        <taxon>Pleosporales</taxon>
        <taxon>Lophiostomataceae</taxon>
        <taxon>Lophiostoma</taxon>
    </lineage>
</organism>
<evidence type="ECO:0000256" key="3">
    <source>
        <dbReference type="ARBA" id="ARBA00023002"/>
    </source>
</evidence>
<dbReference type="PRINTS" id="PR00757">
    <property type="entry name" value="AMINEOXDASEF"/>
</dbReference>
<dbReference type="EC" id="1.4.3.-" evidence="6"/>
<name>A0A6A6SSI9_9PLEO</name>
<evidence type="ECO:0000256" key="1">
    <source>
        <dbReference type="ARBA" id="ARBA00001974"/>
    </source>
</evidence>
<dbReference type="PANTHER" id="PTHR43563">
    <property type="entry name" value="AMINE OXIDASE"/>
    <property type="match status" value="1"/>
</dbReference>
<dbReference type="InterPro" id="IPR002937">
    <property type="entry name" value="Amino_oxidase"/>
</dbReference>
<accession>A0A6A6SSI9</accession>
<dbReference type="Proteomes" id="UP000799324">
    <property type="component" value="Unassembled WGS sequence"/>
</dbReference>
<feature type="binding site" evidence="5">
    <location>
        <position position="380"/>
    </location>
    <ligand>
        <name>substrate</name>
    </ligand>
</feature>
<dbReference type="InterPro" id="IPR050703">
    <property type="entry name" value="Flavin_MAO"/>
</dbReference>
<dbReference type="Gene3D" id="3.90.660.10">
    <property type="match status" value="2"/>
</dbReference>
<dbReference type="EMBL" id="MU004495">
    <property type="protein sequence ID" value="KAF2649368.1"/>
    <property type="molecule type" value="Genomic_DNA"/>
</dbReference>
<keyword evidence="6" id="KW-0285">Flavoprotein</keyword>
<evidence type="ECO:0000313" key="9">
    <source>
        <dbReference type="Proteomes" id="UP000799324"/>
    </source>
</evidence>
<evidence type="ECO:0000256" key="4">
    <source>
        <dbReference type="ARBA" id="ARBA00048448"/>
    </source>
</evidence>
<dbReference type="GO" id="GO:0097621">
    <property type="term" value="F:monoamine oxidase activity"/>
    <property type="evidence" value="ECO:0007669"/>
    <property type="project" value="UniProtKB-EC"/>
</dbReference>
<reference evidence="8" key="1">
    <citation type="journal article" date="2020" name="Stud. Mycol.">
        <title>101 Dothideomycetes genomes: a test case for predicting lifestyles and emergence of pathogens.</title>
        <authorList>
            <person name="Haridas S."/>
            <person name="Albert R."/>
            <person name="Binder M."/>
            <person name="Bloem J."/>
            <person name="Labutti K."/>
            <person name="Salamov A."/>
            <person name="Andreopoulos B."/>
            <person name="Baker S."/>
            <person name="Barry K."/>
            <person name="Bills G."/>
            <person name="Bluhm B."/>
            <person name="Cannon C."/>
            <person name="Castanera R."/>
            <person name="Culley D."/>
            <person name="Daum C."/>
            <person name="Ezra D."/>
            <person name="Gonzalez J."/>
            <person name="Henrissat B."/>
            <person name="Kuo A."/>
            <person name="Liang C."/>
            <person name="Lipzen A."/>
            <person name="Lutzoni F."/>
            <person name="Magnuson J."/>
            <person name="Mondo S."/>
            <person name="Nolan M."/>
            <person name="Ohm R."/>
            <person name="Pangilinan J."/>
            <person name="Park H.-J."/>
            <person name="Ramirez L."/>
            <person name="Alfaro M."/>
            <person name="Sun H."/>
            <person name="Tritt A."/>
            <person name="Yoshinaga Y."/>
            <person name="Zwiers L.-H."/>
            <person name="Turgeon B."/>
            <person name="Goodwin S."/>
            <person name="Spatafora J."/>
            <person name="Crous P."/>
            <person name="Grigoriev I."/>
        </authorList>
    </citation>
    <scope>NUCLEOTIDE SEQUENCE</scope>
    <source>
        <strain evidence="8">CBS 122681</strain>
    </source>
</reference>
<evidence type="ECO:0000256" key="6">
    <source>
        <dbReference type="RuleBase" id="RU362067"/>
    </source>
</evidence>